<keyword evidence="5 7" id="KW-0472">Membrane</keyword>
<evidence type="ECO:0000256" key="1">
    <source>
        <dbReference type="ARBA" id="ARBA00004370"/>
    </source>
</evidence>
<proteinExistence type="inferred from homology"/>
<evidence type="ECO:0000313" key="9">
    <source>
        <dbReference type="Proteomes" id="UP000794436"/>
    </source>
</evidence>
<feature type="compositionally biased region" description="Low complexity" evidence="6">
    <location>
        <begin position="166"/>
        <end position="176"/>
    </location>
</feature>
<feature type="compositionally biased region" description="Polar residues" evidence="6">
    <location>
        <begin position="91"/>
        <end position="103"/>
    </location>
</feature>
<dbReference type="EMBL" id="SPLM01000110">
    <property type="protein sequence ID" value="TMW58787.1"/>
    <property type="molecule type" value="Genomic_DNA"/>
</dbReference>
<evidence type="ECO:0000313" key="8">
    <source>
        <dbReference type="EMBL" id="TMW58787.1"/>
    </source>
</evidence>
<feature type="compositionally biased region" description="Polar residues" evidence="6">
    <location>
        <begin position="27"/>
        <end position="61"/>
    </location>
</feature>
<name>A0A8K1FGK1_PYTOL</name>
<sequence>MFFRSNEPAPQSTTQQSQYASDVPMGTVSSGQRPPQQAQYTSSDVPMGTVSSGQQSQQPHYPSNDVPVGASGGQHHQQQPHYPSSDVPMGTVSSDQQPQQSSEAYFARQQRNEPMGAASSIQQPPGSHNAHGHTPGAQYANQPDLQPKSTTTQYGQQPPSQSTGVQYGQQPDQQHQPSAAHYGQPQQQPQVASLHHERGSPWWEESNSPADPQSQYQNYPTAKPVHHLEEGRGRDEDDAARELRARREAQDNVNCEKLAFIICAILLPPLGVFLQAGCHKDLAINLLLTILGYIPGILHALYVILTK</sequence>
<feature type="compositionally biased region" description="Polar residues" evidence="6">
    <location>
        <begin position="139"/>
        <end position="165"/>
    </location>
</feature>
<feature type="compositionally biased region" description="Polar residues" evidence="6">
    <location>
        <begin position="8"/>
        <end position="20"/>
    </location>
</feature>
<accession>A0A8K1FGK1</accession>
<comment type="caution">
    <text evidence="8">The sequence shown here is derived from an EMBL/GenBank/DDBJ whole genome shotgun (WGS) entry which is preliminary data.</text>
</comment>
<dbReference type="PANTHER" id="PTHR21659:SF42">
    <property type="entry name" value="UPF0057 MEMBRANE PROTEIN ZK632.10-RELATED"/>
    <property type="match status" value="1"/>
</dbReference>
<dbReference type="PANTHER" id="PTHR21659">
    <property type="entry name" value="HYDROPHOBIC PROTEIN RCI2 LOW TEMPERATURE AND SALT RESPONSIVE PROTEIN LTI6 -RELATED"/>
    <property type="match status" value="1"/>
</dbReference>
<feature type="compositionally biased region" description="Polar residues" evidence="6">
    <location>
        <begin position="205"/>
        <end position="219"/>
    </location>
</feature>
<dbReference type="Pfam" id="PF01679">
    <property type="entry name" value="Pmp3"/>
    <property type="match status" value="1"/>
</dbReference>
<evidence type="ECO:0000256" key="3">
    <source>
        <dbReference type="ARBA" id="ARBA00022692"/>
    </source>
</evidence>
<keyword evidence="3 7" id="KW-0812">Transmembrane</keyword>
<dbReference type="Proteomes" id="UP000794436">
    <property type="component" value="Unassembled WGS sequence"/>
</dbReference>
<dbReference type="OrthoDB" id="2802411at2759"/>
<keyword evidence="4 7" id="KW-1133">Transmembrane helix</keyword>
<dbReference type="InterPro" id="IPR000612">
    <property type="entry name" value="PMP3"/>
</dbReference>
<feature type="region of interest" description="Disordered" evidence="6">
    <location>
        <begin position="1"/>
        <end position="219"/>
    </location>
</feature>
<evidence type="ECO:0000256" key="6">
    <source>
        <dbReference type="SAM" id="MobiDB-lite"/>
    </source>
</evidence>
<evidence type="ECO:0000256" key="5">
    <source>
        <dbReference type="ARBA" id="ARBA00023136"/>
    </source>
</evidence>
<keyword evidence="9" id="KW-1185">Reference proteome</keyword>
<protein>
    <submittedName>
        <fullName evidence="8">Uncharacterized protein</fullName>
    </submittedName>
</protein>
<comment type="similarity">
    <text evidence="2">Belongs to the UPF0057 (PMP3) family.</text>
</comment>
<organism evidence="8 9">
    <name type="scientific">Pythium oligandrum</name>
    <name type="common">Mycoparasitic fungus</name>
    <dbReference type="NCBI Taxonomy" id="41045"/>
    <lineage>
        <taxon>Eukaryota</taxon>
        <taxon>Sar</taxon>
        <taxon>Stramenopiles</taxon>
        <taxon>Oomycota</taxon>
        <taxon>Peronosporomycetes</taxon>
        <taxon>Pythiales</taxon>
        <taxon>Pythiaceae</taxon>
        <taxon>Pythium</taxon>
    </lineage>
</organism>
<feature type="transmembrane region" description="Helical" evidence="7">
    <location>
        <begin position="258"/>
        <end position="276"/>
    </location>
</feature>
<evidence type="ECO:0000256" key="4">
    <source>
        <dbReference type="ARBA" id="ARBA00022989"/>
    </source>
</evidence>
<feature type="transmembrane region" description="Helical" evidence="7">
    <location>
        <begin position="282"/>
        <end position="305"/>
    </location>
</feature>
<evidence type="ECO:0000256" key="2">
    <source>
        <dbReference type="ARBA" id="ARBA00009530"/>
    </source>
</evidence>
<evidence type="ECO:0000256" key="7">
    <source>
        <dbReference type="SAM" id="Phobius"/>
    </source>
</evidence>
<dbReference type="AlphaFoldDB" id="A0A8K1FGK1"/>
<dbReference type="GO" id="GO:0016020">
    <property type="term" value="C:membrane"/>
    <property type="evidence" value="ECO:0007669"/>
    <property type="project" value="UniProtKB-SubCell"/>
</dbReference>
<gene>
    <name evidence="8" type="ORF">Poli38472_006932</name>
</gene>
<comment type="subcellular location">
    <subcellularLocation>
        <location evidence="1">Membrane</location>
    </subcellularLocation>
</comment>
<dbReference type="PROSITE" id="PS01309">
    <property type="entry name" value="UPF0057"/>
    <property type="match status" value="1"/>
</dbReference>
<reference evidence="8" key="1">
    <citation type="submission" date="2019-03" db="EMBL/GenBank/DDBJ databases">
        <title>Long read genome sequence of the mycoparasitic Pythium oligandrum ATCC 38472 isolated from sugarbeet rhizosphere.</title>
        <authorList>
            <person name="Gaulin E."/>
        </authorList>
    </citation>
    <scope>NUCLEOTIDE SEQUENCE</scope>
    <source>
        <strain evidence="8">ATCC 38472_TT</strain>
    </source>
</reference>